<evidence type="ECO:0008006" key="4">
    <source>
        <dbReference type="Google" id="ProtNLM"/>
    </source>
</evidence>
<evidence type="ECO:0000256" key="1">
    <source>
        <dbReference type="SAM" id="Phobius"/>
    </source>
</evidence>
<keyword evidence="1" id="KW-1133">Transmembrane helix</keyword>
<organism evidence="2 3">
    <name type="scientific">Rhizoctonia solani</name>
    <dbReference type="NCBI Taxonomy" id="456999"/>
    <lineage>
        <taxon>Eukaryota</taxon>
        <taxon>Fungi</taxon>
        <taxon>Dikarya</taxon>
        <taxon>Basidiomycota</taxon>
        <taxon>Agaricomycotina</taxon>
        <taxon>Agaricomycetes</taxon>
        <taxon>Cantharellales</taxon>
        <taxon>Ceratobasidiaceae</taxon>
        <taxon>Rhizoctonia</taxon>
    </lineage>
</organism>
<evidence type="ECO:0000313" key="2">
    <source>
        <dbReference type="EMBL" id="CAE7229096.1"/>
    </source>
</evidence>
<sequence>MSNSRRVTTSPQDSLFSSMDAFKGEQATSIQIVKVERDRQEVTVEGFRTLGIVSTFIAGVESQCLGMVSDIPEHPRLSEATSALLLTGLLLSSFGAALSLLSARWFDLLKDRQLTMLEYRWACARNNRKSEDMEKQPVPIPEKIREEVEALEWNWRDYLVVKAIRFAIIFVFCGFYSFIVGIVLYTWTAHSVVTAVVNTIIAVFGTIFLVFMHLDFDFMGALNLMSFYRIRL</sequence>
<name>A0A8H3EB51_9AGAM</name>
<accession>A0A8H3EB51</accession>
<dbReference type="Proteomes" id="UP000663827">
    <property type="component" value="Unassembled WGS sequence"/>
</dbReference>
<proteinExistence type="predicted"/>
<evidence type="ECO:0000313" key="3">
    <source>
        <dbReference type="Proteomes" id="UP000663827"/>
    </source>
</evidence>
<keyword evidence="1" id="KW-0472">Membrane</keyword>
<dbReference type="EMBL" id="CAJNJQ010006469">
    <property type="protein sequence ID" value="CAE7229096.1"/>
    <property type="molecule type" value="Genomic_DNA"/>
</dbReference>
<comment type="caution">
    <text evidence="2">The sequence shown here is derived from an EMBL/GenBank/DDBJ whole genome shotgun (WGS) entry which is preliminary data.</text>
</comment>
<reference evidence="2" key="1">
    <citation type="submission" date="2021-01" db="EMBL/GenBank/DDBJ databases">
        <authorList>
            <person name="Kaushik A."/>
        </authorList>
    </citation>
    <scope>NUCLEOTIDE SEQUENCE</scope>
    <source>
        <strain evidence="2">AG5</strain>
    </source>
</reference>
<protein>
    <recommendedName>
        <fullName evidence="4">Transmembrane protein</fullName>
    </recommendedName>
</protein>
<dbReference type="AlphaFoldDB" id="A0A8H3EB51"/>
<feature type="transmembrane region" description="Helical" evidence="1">
    <location>
        <begin position="192"/>
        <end position="214"/>
    </location>
</feature>
<gene>
    <name evidence="2" type="ORF">RDB_LOCUS181677</name>
</gene>
<feature type="transmembrane region" description="Helical" evidence="1">
    <location>
        <begin position="83"/>
        <end position="106"/>
    </location>
</feature>
<keyword evidence="1" id="KW-0812">Transmembrane</keyword>
<feature type="transmembrane region" description="Helical" evidence="1">
    <location>
        <begin position="163"/>
        <end position="185"/>
    </location>
</feature>